<evidence type="ECO:0000313" key="2">
    <source>
        <dbReference type="Proteomes" id="UP000095287"/>
    </source>
</evidence>
<keyword evidence="2" id="KW-1185">Reference proteome</keyword>
<dbReference type="InterPro" id="IPR028994">
    <property type="entry name" value="Integrin_alpha_N"/>
</dbReference>
<dbReference type="AlphaFoldDB" id="A0A1I7Y1P5"/>
<reference evidence="3" key="1">
    <citation type="submission" date="2016-11" db="UniProtKB">
        <authorList>
            <consortium name="WormBaseParasite"/>
        </authorList>
    </citation>
    <scope>IDENTIFICATION</scope>
</reference>
<dbReference type="PANTHER" id="PTHR13412:SF0">
    <property type="entry name" value="T-CELL IMMUNOMODULATORY PROTEIN"/>
    <property type="match status" value="1"/>
</dbReference>
<dbReference type="PANTHER" id="PTHR13412">
    <property type="entry name" value="T-CELL IMMUNOMODULATORY PROTEIN HOMOLOG"/>
    <property type="match status" value="1"/>
</dbReference>
<accession>A0A1I7Y1P5</accession>
<proteinExistence type="predicted"/>
<dbReference type="InterPro" id="IPR013517">
    <property type="entry name" value="FG-GAP"/>
</dbReference>
<evidence type="ECO:0000256" key="1">
    <source>
        <dbReference type="ARBA" id="ARBA00022729"/>
    </source>
</evidence>
<sequence length="202" mass="22712">MTRHTVLRHPYGPSRCGESLPVPRVFSCRQLCRSLSFSCPSRAFVIWRPLYLKWRLLKEFDLYVLVVNEMRRASCVLLVLLLCQGAFAGDENIGGLGGRVCAFGDMNRDRYTDMIVQTDTYLKINLQGENGQFSESSRLHPINLGVSAPVSCVVGDFNGDSVPDIMVTTQSAEKDNQFDATVYVFKYNAFMPVKVAASYFDQ</sequence>
<dbReference type="Pfam" id="PF13517">
    <property type="entry name" value="FG-GAP_3"/>
    <property type="match status" value="1"/>
</dbReference>
<keyword evidence="1" id="KW-0732">Signal</keyword>
<dbReference type="WBParaSite" id="L893_g11838.t1">
    <property type="protein sequence ID" value="L893_g11838.t1"/>
    <property type="gene ID" value="L893_g11838"/>
</dbReference>
<dbReference type="InterPro" id="IPR024881">
    <property type="entry name" value="Tip"/>
</dbReference>
<dbReference type="GO" id="GO:0005886">
    <property type="term" value="C:plasma membrane"/>
    <property type="evidence" value="ECO:0007669"/>
    <property type="project" value="TreeGrafter"/>
</dbReference>
<dbReference type="Gene3D" id="2.130.10.130">
    <property type="entry name" value="Integrin alpha, N-terminal"/>
    <property type="match status" value="1"/>
</dbReference>
<evidence type="ECO:0000313" key="3">
    <source>
        <dbReference type="WBParaSite" id="L893_g11838.t1"/>
    </source>
</evidence>
<dbReference type="SUPFAM" id="SSF69318">
    <property type="entry name" value="Integrin alpha N-terminal domain"/>
    <property type="match status" value="1"/>
</dbReference>
<name>A0A1I7Y1P5_9BILA</name>
<dbReference type="Proteomes" id="UP000095287">
    <property type="component" value="Unplaced"/>
</dbReference>
<organism evidence="2 3">
    <name type="scientific">Steinernema glaseri</name>
    <dbReference type="NCBI Taxonomy" id="37863"/>
    <lineage>
        <taxon>Eukaryota</taxon>
        <taxon>Metazoa</taxon>
        <taxon>Ecdysozoa</taxon>
        <taxon>Nematoda</taxon>
        <taxon>Chromadorea</taxon>
        <taxon>Rhabditida</taxon>
        <taxon>Tylenchina</taxon>
        <taxon>Panagrolaimomorpha</taxon>
        <taxon>Strongyloidoidea</taxon>
        <taxon>Steinernematidae</taxon>
        <taxon>Steinernema</taxon>
    </lineage>
</organism>
<protein>
    <submittedName>
        <fullName evidence="3">VCBS repeat-containing protein</fullName>
    </submittedName>
</protein>